<dbReference type="SUPFAM" id="SSF48452">
    <property type="entry name" value="TPR-like"/>
    <property type="match status" value="1"/>
</dbReference>
<dbReference type="EMBL" id="LACI01000568">
    <property type="protein sequence ID" value="KJU86501.1"/>
    <property type="molecule type" value="Genomic_DNA"/>
</dbReference>
<gene>
    <name evidence="2" type="ORF">MBAV_001308</name>
</gene>
<name>A0A0F3GX72_9BACT</name>
<sequence length="116" mass="13250">MGDYNQSTQWCNKAVSLNPLEVTPYFVLAQIAENTGQLHRARELFQKIMYIDPSFVPAYIELGALYERQNDHIKAAGMRRAAIEILRELSPDKVIEPYDDYTVAELLAYVSKLISP</sequence>
<organism evidence="2 3">
    <name type="scientific">Candidatus Magnetobacterium bavaricum</name>
    <dbReference type="NCBI Taxonomy" id="29290"/>
    <lineage>
        <taxon>Bacteria</taxon>
        <taxon>Pseudomonadati</taxon>
        <taxon>Nitrospirota</taxon>
        <taxon>Thermodesulfovibrionia</taxon>
        <taxon>Thermodesulfovibrionales</taxon>
        <taxon>Candidatus Magnetobacteriaceae</taxon>
        <taxon>Candidatus Magnetobacterium</taxon>
    </lineage>
</organism>
<dbReference type="SMART" id="SM00028">
    <property type="entry name" value="TPR"/>
    <property type="match status" value="2"/>
</dbReference>
<dbReference type="InterPro" id="IPR019734">
    <property type="entry name" value="TPR_rpt"/>
</dbReference>
<dbReference type="AlphaFoldDB" id="A0A0F3GX72"/>
<dbReference type="Pfam" id="PF13181">
    <property type="entry name" value="TPR_8"/>
    <property type="match status" value="1"/>
</dbReference>
<dbReference type="InterPro" id="IPR011990">
    <property type="entry name" value="TPR-like_helical_dom_sf"/>
</dbReference>
<evidence type="ECO:0000256" key="1">
    <source>
        <dbReference type="PROSITE-ProRule" id="PRU00339"/>
    </source>
</evidence>
<comment type="caution">
    <text evidence="2">The sequence shown here is derived from an EMBL/GenBank/DDBJ whole genome shotgun (WGS) entry which is preliminary data.</text>
</comment>
<keyword evidence="3" id="KW-1185">Reference proteome</keyword>
<dbReference type="PROSITE" id="PS50005">
    <property type="entry name" value="TPR"/>
    <property type="match status" value="1"/>
</dbReference>
<dbReference type="Proteomes" id="UP000033423">
    <property type="component" value="Unassembled WGS sequence"/>
</dbReference>
<feature type="repeat" description="TPR" evidence="1">
    <location>
        <begin position="22"/>
        <end position="55"/>
    </location>
</feature>
<proteinExistence type="predicted"/>
<keyword evidence="1" id="KW-0802">TPR repeat</keyword>
<evidence type="ECO:0000313" key="3">
    <source>
        <dbReference type="Proteomes" id="UP000033423"/>
    </source>
</evidence>
<protein>
    <submittedName>
        <fullName evidence="2">Chemotaxis protein CheR</fullName>
    </submittedName>
</protein>
<reference evidence="2 3" key="1">
    <citation type="submission" date="2015-02" db="EMBL/GenBank/DDBJ databases">
        <title>Single-cell genomics of uncultivated deep-branching MTB reveals a conserved set of magnetosome genes.</title>
        <authorList>
            <person name="Kolinko S."/>
            <person name="Richter M."/>
            <person name="Glockner F.O."/>
            <person name="Brachmann A."/>
            <person name="Schuler D."/>
        </authorList>
    </citation>
    <scope>NUCLEOTIDE SEQUENCE [LARGE SCALE GENOMIC DNA]</scope>
    <source>
        <strain evidence="2">TM-1</strain>
    </source>
</reference>
<evidence type="ECO:0000313" key="2">
    <source>
        <dbReference type="EMBL" id="KJU86501.1"/>
    </source>
</evidence>
<accession>A0A0F3GX72</accession>
<dbReference type="Gene3D" id="1.25.40.10">
    <property type="entry name" value="Tetratricopeptide repeat domain"/>
    <property type="match status" value="1"/>
</dbReference>